<dbReference type="GO" id="GO:0009279">
    <property type="term" value="C:cell outer membrane"/>
    <property type="evidence" value="ECO:0007669"/>
    <property type="project" value="UniProtKB-SubCell"/>
</dbReference>
<name>A0A8T9SR60_9BACT</name>
<evidence type="ECO:0000256" key="2">
    <source>
        <dbReference type="ARBA" id="ARBA00006275"/>
    </source>
</evidence>
<feature type="domain" description="RagB/SusD" evidence="7">
    <location>
        <begin position="377"/>
        <end position="533"/>
    </location>
</feature>
<dbReference type="Proteomes" id="UP000829925">
    <property type="component" value="Chromosome"/>
</dbReference>
<evidence type="ECO:0000256" key="4">
    <source>
        <dbReference type="ARBA" id="ARBA00023136"/>
    </source>
</evidence>
<dbReference type="RefSeq" id="WP_245090147.1">
    <property type="nucleotide sequence ID" value="NZ_CP095053.1"/>
</dbReference>
<comment type="subcellular location">
    <subcellularLocation>
        <location evidence="1">Cell outer membrane</location>
    </subcellularLocation>
</comment>
<dbReference type="Gene3D" id="1.25.40.390">
    <property type="match status" value="1"/>
</dbReference>
<evidence type="ECO:0000313" key="8">
    <source>
        <dbReference type="EMBL" id="UOR03504.1"/>
    </source>
</evidence>
<dbReference type="PROSITE" id="PS51257">
    <property type="entry name" value="PROKAR_LIPOPROTEIN"/>
    <property type="match status" value="1"/>
</dbReference>
<dbReference type="Pfam" id="PF07980">
    <property type="entry name" value="SusD_RagB"/>
    <property type="match status" value="1"/>
</dbReference>
<evidence type="ECO:0000256" key="1">
    <source>
        <dbReference type="ARBA" id="ARBA00004442"/>
    </source>
</evidence>
<comment type="similarity">
    <text evidence="2">Belongs to the SusD family.</text>
</comment>
<dbReference type="InterPro" id="IPR011990">
    <property type="entry name" value="TPR-like_helical_dom_sf"/>
</dbReference>
<proteinExistence type="inferred from homology"/>
<keyword evidence="4" id="KW-0472">Membrane</keyword>
<reference evidence="8 9" key="1">
    <citation type="submission" date="2022-04" db="EMBL/GenBank/DDBJ databases">
        <title>Hymenobacter sp. isolated from the air.</title>
        <authorList>
            <person name="Won M."/>
            <person name="Lee C.-M."/>
            <person name="Woen H.-Y."/>
            <person name="Kwon S.-W."/>
        </authorList>
    </citation>
    <scope>NUCLEOTIDE SEQUENCE [LARGE SCALE GENOMIC DNA]</scope>
    <source>
        <strain evidence="9">5413 J-13</strain>
    </source>
</reference>
<protein>
    <submittedName>
        <fullName evidence="8">RagB/SusD family nutrient uptake outer membrane protein</fullName>
    </submittedName>
</protein>
<keyword evidence="5" id="KW-0998">Cell outer membrane</keyword>
<evidence type="ECO:0000256" key="6">
    <source>
        <dbReference type="SAM" id="SignalP"/>
    </source>
</evidence>
<keyword evidence="3 6" id="KW-0732">Signal</keyword>
<sequence length="533" mass="59704">MKKNILRHVSALALVSSSVLTITSCTDDLDRLPKYDLTSEAVYKDAAGYKSVLAKVYGGFALTGSQGPNGNGDVKGIDEGTSDYIRQYWSAQELTTDEAVVNWGDPNIQDWHLMNWTPTGLLVQGLYSRILYEVTLCNNFLLESTDAKLSSRGINETDAATIRAYRAEVRFLRALAYYHALDLYGNVPFVTEENEIGGTTPPTQTTRPELFAFIERELQAIDADLPAPRQNEYARADKAAAWMLLAKLYLNAEVYTKTARYADCATNAKKVIDAGYTLTPQYRNLFRTDNNTSREIIFPIAYDGRRTQSYGGTTFLVHGPVASTSDRNWNPASYGIDGGWGGLRTTSAFYRQFPDTAADNRAKFVTGGQTLEINSLIDFYQGYVPIKFKNVSSTGAPGSDLVFADTDFPMFRLADAYLMYAEAAVRGGGDRNLALEYVNRVRTRAYKNTPAGNITSSELTLDFLLNERSRELYWEATRRTDLIRYNRFTTRDYLWPWKGGVKEGTAVQDYRNLFPIPVSDLSVNRNLVQNPGY</sequence>
<dbReference type="Gene3D" id="1.10.3780.10">
    <property type="entry name" value="SusD-like"/>
    <property type="match status" value="1"/>
</dbReference>
<gene>
    <name evidence="8" type="ORF">MUN82_11150</name>
</gene>
<evidence type="ECO:0000256" key="3">
    <source>
        <dbReference type="ARBA" id="ARBA00022729"/>
    </source>
</evidence>
<evidence type="ECO:0000256" key="5">
    <source>
        <dbReference type="ARBA" id="ARBA00023237"/>
    </source>
</evidence>
<feature type="signal peptide" evidence="6">
    <location>
        <begin position="1"/>
        <end position="21"/>
    </location>
</feature>
<accession>A0A8T9SR60</accession>
<dbReference type="SUPFAM" id="SSF48452">
    <property type="entry name" value="TPR-like"/>
    <property type="match status" value="1"/>
</dbReference>
<dbReference type="InterPro" id="IPR012944">
    <property type="entry name" value="SusD_RagB_dom"/>
</dbReference>
<feature type="chain" id="PRO_5035726844" evidence="6">
    <location>
        <begin position="22"/>
        <end position="533"/>
    </location>
</feature>
<dbReference type="AlphaFoldDB" id="A0A8T9SR60"/>
<evidence type="ECO:0000259" key="7">
    <source>
        <dbReference type="Pfam" id="PF07980"/>
    </source>
</evidence>
<dbReference type="Gene3D" id="1.25.40.10">
    <property type="entry name" value="Tetratricopeptide repeat domain"/>
    <property type="match status" value="1"/>
</dbReference>
<keyword evidence="9" id="KW-1185">Reference proteome</keyword>
<evidence type="ECO:0000313" key="9">
    <source>
        <dbReference type="Proteomes" id="UP000829925"/>
    </source>
</evidence>
<dbReference type="EMBL" id="CP095053">
    <property type="protein sequence ID" value="UOR03504.1"/>
    <property type="molecule type" value="Genomic_DNA"/>
</dbReference>
<organism evidence="8 9">
    <name type="scientific">Hymenobacter aerilatus</name>
    <dbReference type="NCBI Taxonomy" id="2932251"/>
    <lineage>
        <taxon>Bacteria</taxon>
        <taxon>Pseudomonadati</taxon>
        <taxon>Bacteroidota</taxon>
        <taxon>Cytophagia</taxon>
        <taxon>Cytophagales</taxon>
        <taxon>Hymenobacteraceae</taxon>
        <taxon>Hymenobacter</taxon>
    </lineage>
</organism>
<dbReference type="CDD" id="cd08977">
    <property type="entry name" value="SusD"/>
    <property type="match status" value="1"/>
</dbReference>
<dbReference type="KEGG" id="haei:MUN82_11150"/>